<gene>
    <name evidence="1" type="ORF">GEAM_4459</name>
</gene>
<proteinExistence type="predicted"/>
<name>A0A085FZT3_EWIA3</name>
<sequence>DIAVYFRGYRANEGKIEVDVRSVTPPQLAIVAERFKQIFDGAKA</sequence>
<dbReference type="AlphaFoldDB" id="A0A085FZT3"/>
<evidence type="ECO:0000313" key="1">
    <source>
        <dbReference type="EMBL" id="KFC76978.1"/>
    </source>
</evidence>
<keyword evidence="2" id="KW-1185">Reference proteome</keyword>
<comment type="caution">
    <text evidence="1">The sequence shown here is derived from an EMBL/GenBank/DDBJ whole genome shotgun (WGS) entry which is preliminary data.</text>
</comment>
<dbReference type="eggNOG" id="COG1921">
    <property type="taxonomic scope" value="Bacteria"/>
</dbReference>
<reference evidence="1 2" key="1">
    <citation type="submission" date="2014-05" db="EMBL/GenBank/DDBJ databases">
        <title>ATOL: Assembling a taxonomically balanced genome-scale reconstruction of the evolutionary history of the Enterobacteriaceae.</title>
        <authorList>
            <person name="Plunkett G.III."/>
            <person name="Neeno-Eckwall E.C."/>
            <person name="Glasner J.D."/>
            <person name="Perna N.T."/>
        </authorList>
    </citation>
    <scope>NUCLEOTIDE SEQUENCE [LARGE SCALE GENOMIC DNA]</scope>
    <source>
        <strain evidence="1 2">ATCC 33852</strain>
    </source>
</reference>
<feature type="non-terminal residue" evidence="1">
    <location>
        <position position="1"/>
    </location>
</feature>
<organism evidence="1 2">
    <name type="scientific">Ewingella americana (strain ATCC 33852 / DSM 4580 / CCUG 14506 / JCM 5911 / LMG 7869 / NCTC 12157 / CDC 1468-78)</name>
    <dbReference type="NCBI Taxonomy" id="910964"/>
    <lineage>
        <taxon>Bacteria</taxon>
        <taxon>Pseudomonadati</taxon>
        <taxon>Pseudomonadota</taxon>
        <taxon>Gammaproteobacteria</taxon>
        <taxon>Enterobacterales</taxon>
        <taxon>Yersiniaceae</taxon>
        <taxon>Ewingella</taxon>
    </lineage>
</organism>
<keyword evidence="1" id="KW-0808">Transferase</keyword>
<dbReference type="Proteomes" id="UP000028640">
    <property type="component" value="Unassembled WGS sequence"/>
</dbReference>
<accession>A0A085FZT3</accession>
<protein>
    <submittedName>
        <fullName evidence="1">Putative L-seryl-tRNA(Sec) selenium transferase</fullName>
    </submittedName>
</protein>
<dbReference type="GO" id="GO:0016740">
    <property type="term" value="F:transferase activity"/>
    <property type="evidence" value="ECO:0007669"/>
    <property type="project" value="UniProtKB-KW"/>
</dbReference>
<dbReference type="EMBL" id="JMPJ01000078">
    <property type="protein sequence ID" value="KFC76978.1"/>
    <property type="molecule type" value="Genomic_DNA"/>
</dbReference>
<evidence type="ECO:0000313" key="2">
    <source>
        <dbReference type="Proteomes" id="UP000028640"/>
    </source>
</evidence>